<name>A0ABQ7IKM3_9HELO</name>
<dbReference type="Proteomes" id="UP000783213">
    <property type="component" value="Unassembled WGS sequence"/>
</dbReference>
<organism evidence="1 2">
    <name type="scientific">Botrytis deweyae</name>
    <dbReference type="NCBI Taxonomy" id="2478750"/>
    <lineage>
        <taxon>Eukaryota</taxon>
        <taxon>Fungi</taxon>
        <taxon>Dikarya</taxon>
        <taxon>Ascomycota</taxon>
        <taxon>Pezizomycotina</taxon>
        <taxon>Leotiomycetes</taxon>
        <taxon>Helotiales</taxon>
        <taxon>Sclerotiniaceae</taxon>
        <taxon>Botrytis</taxon>
    </lineage>
</organism>
<dbReference type="GeneID" id="62233113"/>
<sequence>MGADMRMNQQALNRRGLQSFSLPRHVSPLNINAPIGATPSRLKTLESNVYLPILCDTVQKTCNNKAWCLCGWEVPGTHNNTGGMSEAPEAGPSKRGFNISSFCGCLELPEPVRTAYKNAILKMSPVTPTNYSFDGYNMIFNASLTTPTSYSAGDHHGSETLIHFSLYLFE</sequence>
<dbReference type="RefSeq" id="XP_038809752.1">
    <property type="nucleotide sequence ID" value="XM_038953962.1"/>
</dbReference>
<reference evidence="1 2" key="1">
    <citation type="journal article" date="2020" name="Genome Biol. Evol.">
        <title>Comparative genomics of Sclerotiniaceae.</title>
        <authorList>
            <person name="Valero Jimenez C.A."/>
            <person name="Steentjes M."/>
            <person name="Scholten O.E."/>
            <person name="Van Kan J.A.L."/>
        </authorList>
    </citation>
    <scope>NUCLEOTIDE SEQUENCE [LARGE SCALE GENOMIC DNA]</scope>
    <source>
        <strain evidence="1 2">B1</strain>
    </source>
</reference>
<gene>
    <name evidence="1" type="ORF">EAE98_006339</name>
</gene>
<evidence type="ECO:0000313" key="2">
    <source>
        <dbReference type="Proteomes" id="UP000783213"/>
    </source>
</evidence>
<dbReference type="EMBL" id="RCSX01000013">
    <property type="protein sequence ID" value="KAF7926955.1"/>
    <property type="molecule type" value="Genomic_DNA"/>
</dbReference>
<evidence type="ECO:0000313" key="1">
    <source>
        <dbReference type="EMBL" id="KAF7926955.1"/>
    </source>
</evidence>
<proteinExistence type="predicted"/>
<comment type="caution">
    <text evidence="1">The sequence shown here is derived from an EMBL/GenBank/DDBJ whole genome shotgun (WGS) entry which is preliminary data.</text>
</comment>
<keyword evidence="2" id="KW-1185">Reference proteome</keyword>
<accession>A0ABQ7IKM3</accession>
<protein>
    <submittedName>
        <fullName evidence="1">Uncharacterized protein</fullName>
    </submittedName>
</protein>